<dbReference type="PANTHER" id="PTHR42756:SF1">
    <property type="entry name" value="TRANSCRIPTIONAL REPRESSOR OF EMRAB OPERON"/>
    <property type="match status" value="1"/>
</dbReference>
<keyword evidence="6" id="KW-1185">Reference proteome</keyword>
<comment type="caution">
    <text evidence="5">The sequence shown here is derived from an EMBL/GenBank/DDBJ whole genome shotgun (WGS) entry which is preliminary data.</text>
</comment>
<sequence>MSDSKIGNKIVKQLLQSLTQFNRTQWHRSLPGFKPSEIMLILAIGEGAEHGGPGLKVSEISHMLRVTSPTVTQLLKELESKRLIERSSDPADRRVVRIRLTKEGMQIANKAKRKLLHSLEGLVEFLGEEDSKRLAQLLDKAFLYFDKGQDQ</sequence>
<reference evidence="5 6" key="1">
    <citation type="submission" date="2021-04" db="EMBL/GenBank/DDBJ databases">
        <title>Draft genome sequence of Paenibacillus cisolokensis, LC2-13A.</title>
        <authorList>
            <person name="Uke A."/>
            <person name="Chhe C."/>
            <person name="Baramee S."/>
            <person name="Kosugi A."/>
        </authorList>
    </citation>
    <scope>NUCLEOTIDE SEQUENCE [LARGE SCALE GENOMIC DNA]</scope>
    <source>
        <strain evidence="5 6">LC2-13A</strain>
    </source>
</reference>
<dbReference type="PROSITE" id="PS50995">
    <property type="entry name" value="HTH_MARR_2"/>
    <property type="match status" value="1"/>
</dbReference>
<dbReference type="InterPro" id="IPR000835">
    <property type="entry name" value="HTH_MarR-typ"/>
</dbReference>
<dbReference type="EMBL" id="BOVJ01000123">
    <property type="protein sequence ID" value="GIQ65172.1"/>
    <property type="molecule type" value="Genomic_DNA"/>
</dbReference>
<keyword evidence="3" id="KW-0804">Transcription</keyword>
<keyword evidence="1" id="KW-0805">Transcription regulation</keyword>
<evidence type="ECO:0000256" key="2">
    <source>
        <dbReference type="ARBA" id="ARBA00023125"/>
    </source>
</evidence>
<dbReference type="InterPro" id="IPR036388">
    <property type="entry name" value="WH-like_DNA-bd_sf"/>
</dbReference>
<evidence type="ECO:0000256" key="1">
    <source>
        <dbReference type="ARBA" id="ARBA00023015"/>
    </source>
</evidence>
<evidence type="ECO:0000256" key="3">
    <source>
        <dbReference type="ARBA" id="ARBA00023163"/>
    </source>
</evidence>
<evidence type="ECO:0000313" key="5">
    <source>
        <dbReference type="EMBL" id="GIQ65172.1"/>
    </source>
</evidence>
<feature type="domain" description="HTH marR-type" evidence="4">
    <location>
        <begin position="7"/>
        <end position="143"/>
    </location>
</feature>
<protein>
    <submittedName>
        <fullName evidence="5">Transcriptional regulator</fullName>
    </submittedName>
</protein>
<dbReference type="Gene3D" id="1.10.10.10">
    <property type="entry name" value="Winged helix-like DNA-binding domain superfamily/Winged helix DNA-binding domain"/>
    <property type="match status" value="1"/>
</dbReference>
<dbReference type="SMART" id="SM00347">
    <property type="entry name" value="HTH_MARR"/>
    <property type="match status" value="1"/>
</dbReference>
<dbReference type="RefSeq" id="WP_062490057.1">
    <property type="nucleotide sequence ID" value="NZ_BOVJ01000123.1"/>
</dbReference>
<organism evidence="5 6">
    <name type="scientific">Paenibacillus cisolokensis</name>
    <dbReference type="NCBI Taxonomy" id="1658519"/>
    <lineage>
        <taxon>Bacteria</taxon>
        <taxon>Bacillati</taxon>
        <taxon>Bacillota</taxon>
        <taxon>Bacilli</taxon>
        <taxon>Bacillales</taxon>
        <taxon>Paenibacillaceae</taxon>
        <taxon>Paenibacillus</taxon>
    </lineage>
</organism>
<keyword evidence="2" id="KW-0238">DNA-binding</keyword>
<dbReference type="PANTHER" id="PTHR42756">
    <property type="entry name" value="TRANSCRIPTIONAL REGULATOR, MARR"/>
    <property type="match status" value="1"/>
</dbReference>
<dbReference type="InterPro" id="IPR036390">
    <property type="entry name" value="WH_DNA-bd_sf"/>
</dbReference>
<dbReference type="InterPro" id="IPR022689">
    <property type="entry name" value="Iron_dep_repressor"/>
</dbReference>
<accession>A0ABQ4NAH4</accession>
<proteinExistence type="predicted"/>
<dbReference type="Pfam" id="PF12802">
    <property type="entry name" value="MarR_2"/>
    <property type="match status" value="1"/>
</dbReference>
<dbReference type="PRINTS" id="PR00598">
    <property type="entry name" value="HTHMARR"/>
</dbReference>
<name>A0ABQ4NAH4_9BACL</name>
<dbReference type="SMART" id="SM00529">
    <property type="entry name" value="HTH_DTXR"/>
    <property type="match status" value="1"/>
</dbReference>
<evidence type="ECO:0000313" key="6">
    <source>
        <dbReference type="Proteomes" id="UP000680304"/>
    </source>
</evidence>
<dbReference type="Proteomes" id="UP000680304">
    <property type="component" value="Unassembled WGS sequence"/>
</dbReference>
<gene>
    <name evidence="5" type="ORF">PACILC2_37400</name>
</gene>
<evidence type="ECO:0000259" key="4">
    <source>
        <dbReference type="PROSITE" id="PS50995"/>
    </source>
</evidence>
<dbReference type="SUPFAM" id="SSF46785">
    <property type="entry name" value="Winged helix' DNA-binding domain"/>
    <property type="match status" value="1"/>
</dbReference>